<sequence>MMYMKKCTTMMLVAMMMSLPTLLTSCNSDPWYDDPWYDDWSWGNDYNHRPDNENVSNDDFFVLMAQTLAGQWRGNMMAYEIDDHGYAIDSLFYVTDIEFKQYNRQSISGTGTQYDFHPDTEELGMKRDFTWYIDPQTGDIYLIYKEQNADGTTRNYTMRVAYDDLNMNNRTFTGYLWAEDGREVDDFWFDRYNGTRASSKQGAKKIKVVFR</sequence>
<name>A0A2U0UM17_9BACT</name>
<dbReference type="AlphaFoldDB" id="A0A2U0UM17"/>
<evidence type="ECO:0000313" key="3">
    <source>
        <dbReference type="Proteomes" id="UP000245870"/>
    </source>
</evidence>
<dbReference type="EMBL" id="QENY01000002">
    <property type="protein sequence ID" value="PVX58650.1"/>
    <property type="molecule type" value="Genomic_DNA"/>
</dbReference>
<keyword evidence="3" id="KW-1185">Reference proteome</keyword>
<comment type="caution">
    <text evidence="2">The sequence shown here is derived from an EMBL/GenBank/DDBJ whole genome shotgun (WGS) entry which is preliminary data.</text>
</comment>
<feature type="signal peptide" evidence="1">
    <location>
        <begin position="1"/>
        <end position="23"/>
    </location>
</feature>
<evidence type="ECO:0000313" key="2">
    <source>
        <dbReference type="EMBL" id="PVX58650.1"/>
    </source>
</evidence>
<dbReference type="PROSITE" id="PS51257">
    <property type="entry name" value="PROKAR_LIPOPROTEIN"/>
    <property type="match status" value="1"/>
</dbReference>
<accession>A0A2U0UM17</accession>
<reference evidence="2 3" key="1">
    <citation type="submission" date="2018-05" db="EMBL/GenBank/DDBJ databases">
        <title>Genomic Encyclopedia of Type Strains, Phase IV (KMG-IV): sequencing the most valuable type-strain genomes for metagenomic binning, comparative biology and taxonomic classification.</title>
        <authorList>
            <person name="Goeker M."/>
        </authorList>
    </citation>
    <scope>NUCLEOTIDE SEQUENCE [LARGE SCALE GENOMIC DNA]</scope>
    <source>
        <strain evidence="2 3">DSM 100333</strain>
    </source>
</reference>
<keyword evidence="1" id="KW-0732">Signal</keyword>
<proteinExistence type="predicted"/>
<evidence type="ECO:0000256" key="1">
    <source>
        <dbReference type="SAM" id="SignalP"/>
    </source>
</evidence>
<gene>
    <name evidence="2" type="ORF">C7379_102169</name>
</gene>
<feature type="chain" id="PRO_5015761714" description="Lipoprotein" evidence="1">
    <location>
        <begin position="24"/>
        <end position="211"/>
    </location>
</feature>
<organism evidence="2 3">
    <name type="scientific">Hallella colorans</name>
    <dbReference type="NCBI Taxonomy" id="1703337"/>
    <lineage>
        <taxon>Bacteria</taxon>
        <taxon>Pseudomonadati</taxon>
        <taxon>Bacteroidota</taxon>
        <taxon>Bacteroidia</taxon>
        <taxon>Bacteroidales</taxon>
        <taxon>Prevotellaceae</taxon>
        <taxon>Hallella</taxon>
    </lineage>
</organism>
<evidence type="ECO:0008006" key="4">
    <source>
        <dbReference type="Google" id="ProtNLM"/>
    </source>
</evidence>
<dbReference type="Proteomes" id="UP000245870">
    <property type="component" value="Unassembled WGS sequence"/>
</dbReference>
<protein>
    <recommendedName>
        <fullName evidence="4">Lipoprotein</fullName>
    </recommendedName>
</protein>